<evidence type="ECO:0000259" key="6">
    <source>
        <dbReference type="Pfam" id="PF08281"/>
    </source>
</evidence>
<comment type="caution">
    <text evidence="7">The sequence shown here is derived from an EMBL/GenBank/DDBJ whole genome shotgun (WGS) entry which is preliminary data.</text>
</comment>
<sequence>MNSSEKIQVDELFTIYHKQIYQFIYRYTQDEMLSSDIVQDTFIKFDKYADKFDPSKSHIRTFLFRIAYQLTMTKLKRQDRFVKLLPFLYKKDQGDSISLEDKISIRTAIKKLPPEQRSVIIFSYYHDLPQQEIAEILQIPIGTVKSRLHTSLKKLKNLLEVDDNEEERYPR</sequence>
<evidence type="ECO:0000256" key="3">
    <source>
        <dbReference type="ARBA" id="ARBA00023082"/>
    </source>
</evidence>
<dbReference type="InterPro" id="IPR013324">
    <property type="entry name" value="RNA_pol_sigma_r3/r4-like"/>
</dbReference>
<organism evidence="7 8">
    <name type="scientific">Gracilibacillus xinjiangensis</name>
    <dbReference type="NCBI Taxonomy" id="1193282"/>
    <lineage>
        <taxon>Bacteria</taxon>
        <taxon>Bacillati</taxon>
        <taxon>Bacillota</taxon>
        <taxon>Bacilli</taxon>
        <taxon>Bacillales</taxon>
        <taxon>Bacillaceae</taxon>
        <taxon>Gracilibacillus</taxon>
    </lineage>
</organism>
<dbReference type="InterPro" id="IPR014284">
    <property type="entry name" value="RNA_pol_sigma-70_dom"/>
</dbReference>
<proteinExistence type="inferred from homology"/>
<dbReference type="InterPro" id="IPR036388">
    <property type="entry name" value="WH-like_DNA-bd_sf"/>
</dbReference>
<evidence type="ECO:0000313" key="8">
    <source>
        <dbReference type="Proteomes" id="UP001595882"/>
    </source>
</evidence>
<dbReference type="PANTHER" id="PTHR43133:SF60">
    <property type="entry name" value="RNA POLYMERASE SIGMA FACTOR SIGV"/>
    <property type="match status" value="1"/>
</dbReference>
<evidence type="ECO:0000313" key="7">
    <source>
        <dbReference type="EMBL" id="MFC4401751.1"/>
    </source>
</evidence>
<dbReference type="InterPro" id="IPR039425">
    <property type="entry name" value="RNA_pol_sigma-70-like"/>
</dbReference>
<keyword evidence="2" id="KW-0805">Transcription regulation</keyword>
<dbReference type="Proteomes" id="UP001595882">
    <property type="component" value="Unassembled WGS sequence"/>
</dbReference>
<dbReference type="NCBIfam" id="TIGR02937">
    <property type="entry name" value="sigma70-ECF"/>
    <property type="match status" value="1"/>
</dbReference>
<feature type="domain" description="RNA polymerase sigma factor 70 region 4 type 2" evidence="6">
    <location>
        <begin position="104"/>
        <end position="155"/>
    </location>
</feature>
<evidence type="ECO:0000256" key="4">
    <source>
        <dbReference type="ARBA" id="ARBA00023163"/>
    </source>
</evidence>
<dbReference type="Pfam" id="PF08281">
    <property type="entry name" value="Sigma70_r4_2"/>
    <property type="match status" value="1"/>
</dbReference>
<dbReference type="InterPro" id="IPR013325">
    <property type="entry name" value="RNA_pol_sigma_r2"/>
</dbReference>
<dbReference type="InterPro" id="IPR013249">
    <property type="entry name" value="RNA_pol_sigma70_r4_t2"/>
</dbReference>
<feature type="domain" description="RNA polymerase sigma-70 region 2" evidence="5">
    <location>
        <begin position="12"/>
        <end position="80"/>
    </location>
</feature>
<evidence type="ECO:0000256" key="1">
    <source>
        <dbReference type="ARBA" id="ARBA00010641"/>
    </source>
</evidence>
<dbReference type="Pfam" id="PF04542">
    <property type="entry name" value="Sigma70_r2"/>
    <property type="match status" value="1"/>
</dbReference>
<evidence type="ECO:0000259" key="5">
    <source>
        <dbReference type="Pfam" id="PF04542"/>
    </source>
</evidence>
<keyword evidence="8" id="KW-1185">Reference proteome</keyword>
<dbReference type="CDD" id="cd06171">
    <property type="entry name" value="Sigma70_r4"/>
    <property type="match status" value="1"/>
</dbReference>
<name>A0ABV8WPG5_9BACI</name>
<protein>
    <submittedName>
        <fullName evidence="7">RNA polymerase sigma factor</fullName>
    </submittedName>
</protein>
<dbReference type="EMBL" id="JBHSDT010000001">
    <property type="protein sequence ID" value="MFC4401751.1"/>
    <property type="molecule type" value="Genomic_DNA"/>
</dbReference>
<keyword evidence="4" id="KW-0804">Transcription</keyword>
<dbReference type="PANTHER" id="PTHR43133">
    <property type="entry name" value="RNA POLYMERASE ECF-TYPE SIGMA FACTO"/>
    <property type="match status" value="1"/>
</dbReference>
<reference evidence="8" key="1">
    <citation type="journal article" date="2019" name="Int. J. Syst. Evol. Microbiol.">
        <title>The Global Catalogue of Microorganisms (GCM) 10K type strain sequencing project: providing services to taxonomists for standard genome sequencing and annotation.</title>
        <authorList>
            <consortium name="The Broad Institute Genomics Platform"/>
            <consortium name="The Broad Institute Genome Sequencing Center for Infectious Disease"/>
            <person name="Wu L."/>
            <person name="Ma J."/>
        </authorList>
    </citation>
    <scope>NUCLEOTIDE SEQUENCE [LARGE SCALE GENOMIC DNA]</scope>
    <source>
        <strain evidence="8">CCUG 37865</strain>
    </source>
</reference>
<accession>A0ABV8WPG5</accession>
<keyword evidence="3" id="KW-0731">Sigma factor</keyword>
<gene>
    <name evidence="7" type="ORF">ACFOY7_01375</name>
</gene>
<evidence type="ECO:0000256" key="2">
    <source>
        <dbReference type="ARBA" id="ARBA00023015"/>
    </source>
</evidence>
<dbReference type="InterPro" id="IPR007627">
    <property type="entry name" value="RNA_pol_sigma70_r2"/>
</dbReference>
<dbReference type="Gene3D" id="1.10.1740.10">
    <property type="match status" value="1"/>
</dbReference>
<comment type="similarity">
    <text evidence="1">Belongs to the sigma-70 factor family. ECF subfamily.</text>
</comment>
<dbReference type="Gene3D" id="1.10.10.10">
    <property type="entry name" value="Winged helix-like DNA-binding domain superfamily/Winged helix DNA-binding domain"/>
    <property type="match status" value="1"/>
</dbReference>
<dbReference type="SUPFAM" id="SSF88659">
    <property type="entry name" value="Sigma3 and sigma4 domains of RNA polymerase sigma factors"/>
    <property type="match status" value="1"/>
</dbReference>
<dbReference type="RefSeq" id="WP_390248621.1">
    <property type="nucleotide sequence ID" value="NZ_JBHSDT010000001.1"/>
</dbReference>
<dbReference type="SUPFAM" id="SSF88946">
    <property type="entry name" value="Sigma2 domain of RNA polymerase sigma factors"/>
    <property type="match status" value="1"/>
</dbReference>